<evidence type="ECO:0000259" key="2">
    <source>
        <dbReference type="Pfam" id="PF07833"/>
    </source>
</evidence>
<feature type="signal peptide" evidence="1">
    <location>
        <begin position="1"/>
        <end position="26"/>
    </location>
</feature>
<gene>
    <name evidence="3" type="ORF">RQP52_11710</name>
</gene>
<feature type="chain" id="PRO_5046825767" evidence="1">
    <location>
        <begin position="27"/>
        <end position="637"/>
    </location>
</feature>
<reference evidence="3 4" key="1">
    <citation type="submission" date="2023-10" db="EMBL/GenBank/DDBJ databases">
        <title>Paenibacillus strain PFR10 Genome sequencing and assembly.</title>
        <authorList>
            <person name="Kim I."/>
        </authorList>
    </citation>
    <scope>NUCLEOTIDE SEQUENCE [LARGE SCALE GENOMIC DNA]</scope>
    <source>
        <strain evidence="3 4">PFR10</strain>
    </source>
</reference>
<feature type="domain" description="Copper amine oxidase-like N-terminal" evidence="2">
    <location>
        <begin position="50"/>
        <end position="155"/>
    </location>
</feature>
<dbReference type="Gene3D" id="3.30.457.10">
    <property type="entry name" value="Copper amine oxidase-like, N-terminal domain"/>
    <property type="match status" value="1"/>
</dbReference>
<keyword evidence="4" id="KW-1185">Reference proteome</keyword>
<dbReference type="RefSeq" id="WP_315951620.1">
    <property type="nucleotide sequence ID" value="NZ_JAWCUD010000003.1"/>
</dbReference>
<evidence type="ECO:0000256" key="1">
    <source>
        <dbReference type="SAM" id="SignalP"/>
    </source>
</evidence>
<dbReference type="Proteomes" id="UP001260980">
    <property type="component" value="Unassembled WGS sequence"/>
</dbReference>
<name>A0ABU3RBW6_9BACL</name>
<organism evidence="3 4">
    <name type="scientific">Paenibacillus violae</name>
    <dbReference type="NCBI Taxonomy" id="3077234"/>
    <lineage>
        <taxon>Bacteria</taxon>
        <taxon>Bacillati</taxon>
        <taxon>Bacillota</taxon>
        <taxon>Bacilli</taxon>
        <taxon>Bacillales</taxon>
        <taxon>Paenibacillaceae</taxon>
        <taxon>Paenibacillus</taxon>
    </lineage>
</organism>
<dbReference type="InterPro" id="IPR036582">
    <property type="entry name" value="Mao_N_sf"/>
</dbReference>
<dbReference type="Pfam" id="PF07833">
    <property type="entry name" value="Cu_amine_oxidN1"/>
    <property type="match status" value="1"/>
</dbReference>
<evidence type="ECO:0000313" key="3">
    <source>
        <dbReference type="EMBL" id="MDU0201760.1"/>
    </source>
</evidence>
<comment type="caution">
    <text evidence="3">The sequence shown here is derived from an EMBL/GenBank/DDBJ whole genome shotgun (WGS) entry which is preliminary data.</text>
</comment>
<sequence>MIKLRTTYLILLAFILIMIQPLSAFADTETKDKDQSVQIQLKLGEDHITINDQSITVETPYANNGVTLVPLRVITSAFGAALSWASETQTVGLTYNGTSISLQIGSTTATVNGKEEQIEVAPELKNGTTMVPLRFISEKFGASVKFDEATSTIAISSTRAAGTDAGGIDSDLGKTHIGNSYYGWSMKYPTGLVKSYQSFKEDYVSFNDANGEYHINISVKSDMTENMSEDALLDLLVDQTDGEPLLEKKYVSSGAHPYALLKSKDDGELFEYRAYQSGDKVYILIFTIVKEETDKVITKHNAYQDLLNSFQMSFDTSVKTLKDLSTVKDGLRMYTDETYGISIKIPAEWSKSGSNSEMIQFIDPKKKRSIGYRVTSKSDSDTLQKWSDRTAQNYTQLYASAYSKSEAARSIVVDGNQALVSRTSNTFDNRIWDSTENVYLIKGNYKYYIVIDFSNKDDLSDSFIQSTLQSIKIGKPSSSIGTIKDSSENLDRSKTSVVKNKNYNYTISIPDYWKLNAAKSKNGILEYTFGMGHFLFLAADSELAGLTTQEIVKQFKENALVQYGGTDVKETVNRTETVDGVQAVWIEWEVKDLVTTMSLLQKDGNYYLFTAVYPKAIQTEFLQKQLLDTIKSFQTTK</sequence>
<keyword evidence="1" id="KW-0732">Signal</keyword>
<dbReference type="InterPro" id="IPR012854">
    <property type="entry name" value="Cu_amine_oxidase-like_N"/>
</dbReference>
<protein>
    <submittedName>
        <fullName evidence="3">Copper amine oxidase N-terminal domain-containing protein</fullName>
    </submittedName>
</protein>
<dbReference type="SUPFAM" id="SSF55383">
    <property type="entry name" value="Copper amine oxidase, domain N"/>
    <property type="match status" value="1"/>
</dbReference>
<proteinExistence type="predicted"/>
<dbReference type="EMBL" id="JAWCUD010000003">
    <property type="protein sequence ID" value="MDU0201760.1"/>
    <property type="molecule type" value="Genomic_DNA"/>
</dbReference>
<accession>A0ABU3RBW6</accession>
<evidence type="ECO:0000313" key="4">
    <source>
        <dbReference type="Proteomes" id="UP001260980"/>
    </source>
</evidence>